<accession>A0A0H2VGN4</accession>
<feature type="transmembrane region" description="Helical" evidence="1">
    <location>
        <begin position="174"/>
        <end position="200"/>
    </location>
</feature>
<keyword evidence="1" id="KW-0812">Transmembrane</keyword>
<proteinExistence type="predicted"/>
<dbReference type="EMBL" id="AE015929">
    <property type="protein sequence ID" value="AAO04062.1"/>
    <property type="molecule type" value="Genomic_DNA"/>
</dbReference>
<evidence type="ECO:0008006" key="4">
    <source>
        <dbReference type="Google" id="ProtNLM"/>
    </source>
</evidence>
<dbReference type="eggNOG" id="COG4330">
    <property type="taxonomic scope" value="Bacteria"/>
</dbReference>
<feature type="transmembrane region" description="Helical" evidence="1">
    <location>
        <begin position="12"/>
        <end position="38"/>
    </location>
</feature>
<dbReference type="OrthoDB" id="4540541at2"/>
<evidence type="ECO:0000313" key="2">
    <source>
        <dbReference type="EMBL" id="AAO04062.1"/>
    </source>
</evidence>
<feature type="transmembrane region" description="Helical" evidence="1">
    <location>
        <begin position="131"/>
        <end position="153"/>
    </location>
</feature>
<keyword evidence="1" id="KW-0472">Membrane</keyword>
<sequence length="207" mass="24457">MVMQSRYFARIYFIILFVISMTESHIFNFMTLNLFLAYVPFELCLLLKLFKPVKAFEWPLFIVFGLIFLLLVPNTFYMITDLIHLNQFQFNFLAGLNITEWIYFTYLILGVLLAIYLTILIFLEIAHFTSYVWLNRLLIVILMFLNGLGIYIGRFLRLHTVYLLNAPLKIVKEVFLIIDVKALLFVVLMVLIQATVILFIKGVRLYQ</sequence>
<evidence type="ECO:0000256" key="1">
    <source>
        <dbReference type="SAM" id="Phobius"/>
    </source>
</evidence>
<dbReference type="HOGENOM" id="CLU_081833_2_1_9"/>
<feature type="transmembrane region" description="Helical" evidence="1">
    <location>
        <begin position="58"/>
        <end position="80"/>
    </location>
</feature>
<name>A0A0H2VGN4_STAES</name>
<dbReference type="Proteomes" id="UP000001411">
    <property type="component" value="Chromosome"/>
</dbReference>
<reference evidence="2 3" key="1">
    <citation type="journal article" date="2003" name="Mol. Microbiol.">
        <title>Genome-based analysis of virulence genes in a non-biofilm-forming Staphylococcus epidermidis strain (ATCC 12228).</title>
        <authorList>
            <person name="Zhang Y.Q."/>
            <person name="Ren S.X."/>
            <person name="Li H.L."/>
            <person name="Wang Y.X."/>
            <person name="Fu G."/>
            <person name="Yang J."/>
            <person name="Qin Z.Q."/>
            <person name="Miao Y.G."/>
            <person name="Wang W.Y."/>
            <person name="Chen R.S."/>
            <person name="Shen Y."/>
            <person name="Chen Z."/>
            <person name="Yuan Z.H."/>
            <person name="Zhao G.P."/>
            <person name="Qu D."/>
            <person name="Danchin A."/>
            <person name="Wen Y.M."/>
        </authorList>
    </citation>
    <scope>NUCLEOTIDE SEQUENCE [LARGE SCALE GENOMIC DNA]</scope>
    <source>
        <strain evidence="3">ATCC 12228 / FDA PCI 1200</strain>
    </source>
</reference>
<dbReference type="Pfam" id="PF07099">
    <property type="entry name" value="DUF1361"/>
    <property type="match status" value="1"/>
</dbReference>
<dbReference type="KEGG" id="sep:SE_0465"/>
<evidence type="ECO:0000313" key="3">
    <source>
        <dbReference type="Proteomes" id="UP000001411"/>
    </source>
</evidence>
<organism evidence="2 3">
    <name type="scientific">Staphylococcus epidermidis (strain ATCC 12228 / FDA PCI 1200)</name>
    <dbReference type="NCBI Taxonomy" id="176280"/>
    <lineage>
        <taxon>Bacteria</taxon>
        <taxon>Bacillati</taxon>
        <taxon>Bacillota</taxon>
        <taxon>Bacilli</taxon>
        <taxon>Bacillales</taxon>
        <taxon>Staphylococcaceae</taxon>
        <taxon>Staphylococcus</taxon>
    </lineage>
</organism>
<gene>
    <name evidence="2" type="ordered locus">SE_0465</name>
</gene>
<dbReference type="PATRIC" id="fig|176280.10.peg.438"/>
<dbReference type="AlphaFoldDB" id="A0A0H2VGN4"/>
<protein>
    <recommendedName>
        <fullName evidence="4">DUF1361 domain-containing protein</fullName>
    </recommendedName>
</protein>
<feature type="transmembrane region" description="Helical" evidence="1">
    <location>
        <begin position="101"/>
        <end position="125"/>
    </location>
</feature>
<dbReference type="InterPro" id="IPR009793">
    <property type="entry name" value="DUF1361"/>
</dbReference>
<keyword evidence="1" id="KW-1133">Transmembrane helix</keyword>